<proteinExistence type="predicted"/>
<sequence length="153" mass="17292">MKEISTKTNKIFIVHGHNDHIKTDVARTLEKLGLEPIILSEQPNQGQTIIEKFELHSDVGFAVVLMTADDLGRVKTSNEDQFRARQNVIIEMGYFIGKLGRSNVFPMYEDGVELPSDLHGILYNSIDDAKTWKFKLVKELTASGYQVDANKIL</sequence>
<dbReference type="OrthoDB" id="5497289at2"/>
<evidence type="ECO:0000259" key="1">
    <source>
        <dbReference type="Pfam" id="PF10137"/>
    </source>
</evidence>
<name>A0A2K1DXX4_9FLAO</name>
<accession>A0A2K1DXX4</accession>
<dbReference type="AlphaFoldDB" id="A0A2K1DXX4"/>
<comment type="caution">
    <text evidence="2">The sequence shown here is derived from an EMBL/GenBank/DDBJ whole genome shotgun (WGS) entry which is preliminary data.</text>
</comment>
<dbReference type="Proteomes" id="UP000236641">
    <property type="component" value="Unassembled WGS sequence"/>
</dbReference>
<dbReference type="InterPro" id="IPR014571">
    <property type="entry name" value="UCP032620"/>
</dbReference>
<feature type="domain" description="CD-NTase-associated protein 12/Pycsar effector protein TIR" evidence="1">
    <location>
        <begin position="10"/>
        <end position="127"/>
    </location>
</feature>
<dbReference type="PIRSF" id="PIRSF032620">
    <property type="entry name" value="UCP032620"/>
    <property type="match status" value="1"/>
</dbReference>
<dbReference type="GO" id="GO:0050135">
    <property type="term" value="F:NADP+ nucleosidase activity"/>
    <property type="evidence" value="ECO:0007669"/>
    <property type="project" value="InterPro"/>
</dbReference>
<organism evidence="2 3">
    <name type="scientific">Hanstruepera neustonica</name>
    <dbReference type="NCBI Taxonomy" id="1445657"/>
    <lineage>
        <taxon>Bacteria</taxon>
        <taxon>Pseudomonadati</taxon>
        <taxon>Bacteroidota</taxon>
        <taxon>Flavobacteriia</taxon>
        <taxon>Flavobacteriales</taxon>
        <taxon>Flavobacteriaceae</taxon>
        <taxon>Hanstruepera</taxon>
    </lineage>
</organism>
<dbReference type="Pfam" id="PF10137">
    <property type="entry name" value="CAP12-PCTIR_TIR"/>
    <property type="match status" value="1"/>
</dbReference>
<dbReference type="EMBL" id="POWF01000006">
    <property type="protein sequence ID" value="PNQ72871.1"/>
    <property type="molecule type" value="Genomic_DNA"/>
</dbReference>
<evidence type="ECO:0000313" key="3">
    <source>
        <dbReference type="Proteomes" id="UP000236641"/>
    </source>
</evidence>
<evidence type="ECO:0000313" key="2">
    <source>
        <dbReference type="EMBL" id="PNQ72871.1"/>
    </source>
</evidence>
<keyword evidence="3" id="KW-1185">Reference proteome</keyword>
<gene>
    <name evidence="2" type="ORF">C1T31_09650</name>
</gene>
<dbReference type="InterPro" id="IPR019302">
    <property type="entry name" value="CAP12/PCTIR_TIR_dom"/>
</dbReference>
<protein>
    <submittedName>
        <fullName evidence="2">Nucleotide-binding protein</fullName>
    </submittedName>
</protein>
<reference evidence="2 3" key="1">
    <citation type="submission" date="2018-01" db="EMBL/GenBank/DDBJ databases">
        <title>The draft genome of Hanstruepera neustonica JCM19743.</title>
        <authorList>
            <person name="He R.-H."/>
            <person name="Du Z.-J."/>
        </authorList>
    </citation>
    <scope>NUCLEOTIDE SEQUENCE [LARGE SCALE GENOMIC DNA]</scope>
    <source>
        <strain evidence="2 3">JCM19743</strain>
    </source>
</reference>